<dbReference type="Proteomes" id="UP001217417">
    <property type="component" value="Unassembled WGS sequence"/>
</dbReference>
<proteinExistence type="predicted"/>
<reference evidence="1" key="1">
    <citation type="submission" date="2023-03" db="EMBL/GenBank/DDBJ databases">
        <title>Near-Complete genome sequence of Lipomyces tetrasporous NRRL Y-64009, an oleaginous yeast capable of growing on lignocellulosic hydrolysates.</title>
        <authorList>
            <consortium name="Lawrence Berkeley National Laboratory"/>
            <person name="Jagtap S.S."/>
            <person name="Liu J.-J."/>
            <person name="Walukiewicz H.E."/>
            <person name="Pangilinan J."/>
            <person name="Lipzen A."/>
            <person name="Ahrendt S."/>
            <person name="Koriabine M."/>
            <person name="Cobaugh K."/>
            <person name="Salamov A."/>
            <person name="Yoshinaga Y."/>
            <person name="Ng V."/>
            <person name="Daum C."/>
            <person name="Grigoriev I.V."/>
            <person name="Slininger P.J."/>
            <person name="Dien B.S."/>
            <person name="Jin Y.-S."/>
            <person name="Rao C.V."/>
        </authorList>
    </citation>
    <scope>NUCLEOTIDE SEQUENCE</scope>
    <source>
        <strain evidence="1">NRRL Y-64009</strain>
    </source>
</reference>
<sequence length="171" mass="19257">MRGIYRQQQWNCSFWRTSEVPTLPQSAVDEVPSVARFLSGSGEYRKIKLDQSKNQPWLPLRIDAADLVPAWLNRAEWVEEVMACLEDFTGSNLLERVDVRRSVPSNVLLAFEPFVVFDRDGRAKPGGSSRTSFGTTSGNTFLRRLALRWSTSAYDCSFPGSLPICCVVFTA</sequence>
<name>A0AAD7QWW4_9ASCO</name>
<keyword evidence="2" id="KW-1185">Reference proteome</keyword>
<evidence type="ECO:0000313" key="1">
    <source>
        <dbReference type="EMBL" id="KAJ8101312.1"/>
    </source>
</evidence>
<protein>
    <submittedName>
        <fullName evidence="1">Uncharacterized protein</fullName>
    </submittedName>
</protein>
<evidence type="ECO:0000313" key="2">
    <source>
        <dbReference type="Proteomes" id="UP001217417"/>
    </source>
</evidence>
<comment type="caution">
    <text evidence="1">The sequence shown here is derived from an EMBL/GenBank/DDBJ whole genome shotgun (WGS) entry which is preliminary data.</text>
</comment>
<dbReference type="EMBL" id="JARPMG010000004">
    <property type="protein sequence ID" value="KAJ8101312.1"/>
    <property type="molecule type" value="Genomic_DNA"/>
</dbReference>
<organism evidence="1 2">
    <name type="scientific">Lipomyces tetrasporus</name>
    <dbReference type="NCBI Taxonomy" id="54092"/>
    <lineage>
        <taxon>Eukaryota</taxon>
        <taxon>Fungi</taxon>
        <taxon>Dikarya</taxon>
        <taxon>Ascomycota</taxon>
        <taxon>Saccharomycotina</taxon>
        <taxon>Lipomycetes</taxon>
        <taxon>Lipomycetales</taxon>
        <taxon>Lipomycetaceae</taxon>
        <taxon>Lipomyces</taxon>
    </lineage>
</organism>
<accession>A0AAD7QWW4</accession>
<dbReference type="AlphaFoldDB" id="A0AAD7QWW4"/>
<dbReference type="GeneID" id="80886947"/>
<gene>
    <name evidence="1" type="ORF">POJ06DRAFT_94199</name>
</gene>
<dbReference type="RefSeq" id="XP_056044762.1">
    <property type="nucleotide sequence ID" value="XM_056191781.1"/>
</dbReference>